<accession>A0A8T0HJP0</accession>
<keyword evidence="1" id="KW-0472">Membrane</keyword>
<dbReference type="InterPro" id="IPR036465">
    <property type="entry name" value="vWFA_dom_sf"/>
</dbReference>
<dbReference type="CDD" id="cd00198">
    <property type="entry name" value="vWFA"/>
    <property type="match status" value="1"/>
</dbReference>
<dbReference type="Pfam" id="PF13519">
    <property type="entry name" value="VWA_2"/>
    <property type="match status" value="1"/>
</dbReference>
<dbReference type="Proteomes" id="UP000822688">
    <property type="component" value="Chromosome 6"/>
</dbReference>
<evidence type="ECO:0000313" key="4">
    <source>
        <dbReference type="Proteomes" id="UP000822688"/>
    </source>
</evidence>
<proteinExistence type="predicted"/>
<dbReference type="InterPro" id="IPR002035">
    <property type="entry name" value="VWF_A"/>
</dbReference>
<feature type="non-terminal residue" evidence="3">
    <location>
        <position position="605"/>
    </location>
</feature>
<dbReference type="InterPro" id="IPR051173">
    <property type="entry name" value="Ca_channel_alpha-2/delta"/>
</dbReference>
<dbReference type="SMART" id="SM00327">
    <property type="entry name" value="VWA"/>
    <property type="match status" value="1"/>
</dbReference>
<keyword evidence="1" id="KW-1133">Transmembrane helix</keyword>
<comment type="caution">
    <text evidence="3">The sequence shown here is derived from an EMBL/GenBank/DDBJ whole genome shotgun (WGS) entry which is preliminary data.</text>
</comment>
<dbReference type="GO" id="GO:0005245">
    <property type="term" value="F:voltage-gated calcium channel activity"/>
    <property type="evidence" value="ECO:0007669"/>
    <property type="project" value="TreeGrafter"/>
</dbReference>
<feature type="transmembrane region" description="Helical" evidence="1">
    <location>
        <begin position="79"/>
        <end position="99"/>
    </location>
</feature>
<dbReference type="PANTHER" id="PTHR10166:SF37">
    <property type="entry name" value="STOLID, ISOFORM H"/>
    <property type="match status" value="1"/>
</dbReference>
<evidence type="ECO:0000256" key="1">
    <source>
        <dbReference type="SAM" id="Phobius"/>
    </source>
</evidence>
<dbReference type="AlphaFoldDB" id="A0A8T0HJP0"/>
<evidence type="ECO:0000259" key="2">
    <source>
        <dbReference type="PROSITE" id="PS50234"/>
    </source>
</evidence>
<reference evidence="3 4" key="1">
    <citation type="submission" date="2020-06" db="EMBL/GenBank/DDBJ databases">
        <title>WGS assembly of Ceratodon purpureus strain R40.</title>
        <authorList>
            <person name="Carey S.B."/>
            <person name="Jenkins J."/>
            <person name="Shu S."/>
            <person name="Lovell J.T."/>
            <person name="Sreedasyam A."/>
            <person name="Maumus F."/>
            <person name="Tiley G.P."/>
            <person name="Fernandez-Pozo N."/>
            <person name="Barry K."/>
            <person name="Chen C."/>
            <person name="Wang M."/>
            <person name="Lipzen A."/>
            <person name="Daum C."/>
            <person name="Saski C.A."/>
            <person name="Payton A.C."/>
            <person name="Mcbreen J.C."/>
            <person name="Conrad R.E."/>
            <person name="Kollar L.M."/>
            <person name="Olsson S."/>
            <person name="Huttunen S."/>
            <person name="Landis J.B."/>
            <person name="Wickett N.J."/>
            <person name="Johnson M.G."/>
            <person name="Rensing S.A."/>
            <person name="Grimwood J."/>
            <person name="Schmutz J."/>
            <person name="Mcdaniel S.F."/>
        </authorList>
    </citation>
    <scope>NUCLEOTIDE SEQUENCE [LARGE SCALE GENOMIC DNA]</scope>
    <source>
        <strain evidence="3 4">R40</strain>
    </source>
</reference>
<gene>
    <name evidence="3" type="ORF">KC19_6G204400</name>
</gene>
<dbReference type="GO" id="GO:0005891">
    <property type="term" value="C:voltage-gated calcium channel complex"/>
    <property type="evidence" value="ECO:0007669"/>
    <property type="project" value="TreeGrafter"/>
</dbReference>
<dbReference type="Gene3D" id="3.40.50.410">
    <property type="entry name" value="von Willebrand factor, type A domain"/>
    <property type="match status" value="1"/>
</dbReference>
<dbReference type="SUPFAM" id="SSF53300">
    <property type="entry name" value="vWA-like"/>
    <property type="match status" value="1"/>
</dbReference>
<organism evidence="3 4">
    <name type="scientific">Ceratodon purpureus</name>
    <name type="common">Fire moss</name>
    <name type="synonym">Dicranum purpureum</name>
    <dbReference type="NCBI Taxonomy" id="3225"/>
    <lineage>
        <taxon>Eukaryota</taxon>
        <taxon>Viridiplantae</taxon>
        <taxon>Streptophyta</taxon>
        <taxon>Embryophyta</taxon>
        <taxon>Bryophyta</taxon>
        <taxon>Bryophytina</taxon>
        <taxon>Bryopsida</taxon>
        <taxon>Dicranidae</taxon>
        <taxon>Pseudoditrichales</taxon>
        <taxon>Ditrichaceae</taxon>
        <taxon>Ceratodon</taxon>
    </lineage>
</organism>
<dbReference type="PANTHER" id="PTHR10166">
    <property type="entry name" value="VOLTAGE-DEPENDENT CALCIUM CHANNEL SUBUNIT ALPHA-2/DELTA-RELATED"/>
    <property type="match status" value="1"/>
</dbReference>
<name>A0A8T0HJP0_CERPU</name>
<sequence length="605" mass="66054">MMSVFFPSITSCLSIIGIDLHIHSISLLRLNADKISVAILDLELSWYVTGTTYASIRRSQQLLSIARNILKRRIDMHKICLFLLLLCIPLVGFPTAVVGDEGSDFLDKKEQDVERIVNLSITNAEQQCELLATCNNPTNCSHDACSMEDTGDYQCRDVNNNRFCFLYGTNMPCKNMNLDYGRSYVRAAASTNVINSVDTMLAICSQRPLEPLFKNLSIAAPLLTRAYFAAMDGSFRIYPGTPQDADTCKTFDPRIRPWFRTSTSVVKILVVLIDLGASMGNNLPPDLGAGTILQAAKDMAKELLRTLSATDYVNIVMYDSSRVIPLSPSAVFVSGTEATELDSLRTELDKQTVEGQNRQSNLSAAILAALPNFESNTKAAKLIVVITDGVFATLGSNVALPTAELSDSGVKIFIYKLRQPNDNNIFLINNTLIQQLCALGGHFEPILKNLENPLLAFQKYFSYLANLNRVLTNGRPQYSYIYEDIEGIGGNITTLCKPVFVRGDLIGVAGITIYINGLGNITNQVYQALSSRTTGYSPVAPDIALNATNCSVVNGTMNFLPCGSGSAQNGGLCKRADPPKSTIQELLCCGTCSDRPRVHPGRLIA</sequence>
<dbReference type="PROSITE" id="PS50234">
    <property type="entry name" value="VWFA"/>
    <property type="match status" value="1"/>
</dbReference>
<dbReference type="EMBL" id="CM026427">
    <property type="protein sequence ID" value="KAG0571005.1"/>
    <property type="molecule type" value="Genomic_DNA"/>
</dbReference>
<feature type="domain" description="VWFA" evidence="2">
    <location>
        <begin position="268"/>
        <end position="485"/>
    </location>
</feature>
<keyword evidence="1" id="KW-0812">Transmembrane</keyword>
<evidence type="ECO:0000313" key="3">
    <source>
        <dbReference type="EMBL" id="KAG0571005.1"/>
    </source>
</evidence>
<protein>
    <recommendedName>
        <fullName evidence="2">VWFA domain-containing protein</fullName>
    </recommendedName>
</protein>
<keyword evidence="4" id="KW-1185">Reference proteome</keyword>